<protein>
    <submittedName>
        <fullName evidence="2">Uncharacterized protein</fullName>
    </submittedName>
</protein>
<reference evidence="2 3" key="1">
    <citation type="journal article" date="2018" name="BMC Genomics">
        <title>Comparative genome analyses reveal sequence features reflecting distinct modes of host-adaptation between dicot and monocot powdery mildew.</title>
        <authorList>
            <person name="Wu Y."/>
            <person name="Ma X."/>
            <person name="Pan Z."/>
            <person name="Kale S.D."/>
            <person name="Song Y."/>
            <person name="King H."/>
            <person name="Zhang Q."/>
            <person name="Presley C."/>
            <person name="Deng X."/>
            <person name="Wei C.I."/>
            <person name="Xiao S."/>
        </authorList>
    </citation>
    <scope>NUCLEOTIDE SEQUENCE [LARGE SCALE GENOMIC DNA]</scope>
    <source>
        <strain evidence="2">UMSG2</strain>
    </source>
</reference>
<name>A0A420HAR2_9PEZI</name>
<sequence length="171" mass="20089">MRTSLFDPQIQKKSQISPSTSQQYQQMPQQLEEKQNFEDYYQNLDISKQKEPVAPYKYPDIPQHTSSYPSNIPPPKPFHNPPLQQFNIILCHIHQIMKNNSANKSHPQNQYFKINTQVQSPQAYHQTSGHVFTGREITNLRRSYSEEMKYKGADDCLNLKLHVFYDLCLES</sequence>
<evidence type="ECO:0000313" key="3">
    <source>
        <dbReference type="Proteomes" id="UP000286134"/>
    </source>
</evidence>
<accession>A0A420HAR2</accession>
<dbReference type="AlphaFoldDB" id="A0A420HAR2"/>
<comment type="caution">
    <text evidence="2">The sequence shown here is derived from an EMBL/GenBank/DDBJ whole genome shotgun (WGS) entry which is preliminary data.</text>
</comment>
<proteinExistence type="predicted"/>
<feature type="non-terminal residue" evidence="2">
    <location>
        <position position="171"/>
    </location>
</feature>
<dbReference type="Proteomes" id="UP000286134">
    <property type="component" value="Unassembled WGS sequence"/>
</dbReference>
<evidence type="ECO:0000256" key="1">
    <source>
        <dbReference type="SAM" id="MobiDB-lite"/>
    </source>
</evidence>
<gene>
    <name evidence="2" type="ORF">OnM2_096047</name>
</gene>
<organism evidence="2 3">
    <name type="scientific">Erysiphe neolycopersici</name>
    <dbReference type="NCBI Taxonomy" id="212602"/>
    <lineage>
        <taxon>Eukaryota</taxon>
        <taxon>Fungi</taxon>
        <taxon>Dikarya</taxon>
        <taxon>Ascomycota</taxon>
        <taxon>Pezizomycotina</taxon>
        <taxon>Leotiomycetes</taxon>
        <taxon>Erysiphales</taxon>
        <taxon>Erysiphaceae</taxon>
        <taxon>Erysiphe</taxon>
    </lineage>
</organism>
<keyword evidence="3" id="KW-1185">Reference proteome</keyword>
<feature type="compositionally biased region" description="Polar residues" evidence="1">
    <location>
        <begin position="11"/>
        <end position="21"/>
    </location>
</feature>
<dbReference type="EMBL" id="MCFK01009679">
    <property type="protein sequence ID" value="RKF54534.1"/>
    <property type="molecule type" value="Genomic_DNA"/>
</dbReference>
<evidence type="ECO:0000313" key="2">
    <source>
        <dbReference type="EMBL" id="RKF54534.1"/>
    </source>
</evidence>
<feature type="region of interest" description="Disordered" evidence="1">
    <location>
        <begin position="1"/>
        <end position="39"/>
    </location>
</feature>